<feature type="compositionally biased region" description="Basic and acidic residues" evidence="1">
    <location>
        <begin position="16"/>
        <end position="38"/>
    </location>
</feature>
<reference evidence="2 3" key="1">
    <citation type="submission" date="2016-09" db="EMBL/GenBank/DDBJ databases">
        <title>Pseudoalteromonas amylolytica sp. nov., isolated from the surface seawater.</title>
        <authorList>
            <person name="Wu Y.-H."/>
            <person name="Cheng H."/>
            <person name="Jin X.-B."/>
            <person name="Wang C.-S."/>
            <person name="Xu X.-W."/>
        </authorList>
    </citation>
    <scope>NUCLEOTIDE SEQUENCE [LARGE SCALE GENOMIC DNA]</scope>
    <source>
        <strain evidence="2 3">JW1</strain>
    </source>
</reference>
<proteinExistence type="predicted"/>
<evidence type="ECO:0000313" key="3">
    <source>
        <dbReference type="Proteomes" id="UP000179786"/>
    </source>
</evidence>
<accession>A0A1S1MUQ7</accession>
<dbReference type="EMBL" id="MKJU01000030">
    <property type="protein sequence ID" value="OHU88688.1"/>
    <property type="molecule type" value="Genomic_DNA"/>
</dbReference>
<dbReference type="Proteomes" id="UP000179786">
    <property type="component" value="Unassembled WGS sequence"/>
</dbReference>
<organism evidence="2 3">
    <name type="scientific">Pseudoalteromonas amylolytica</name>
    <dbReference type="NCBI Taxonomy" id="1859457"/>
    <lineage>
        <taxon>Bacteria</taxon>
        <taxon>Pseudomonadati</taxon>
        <taxon>Pseudomonadota</taxon>
        <taxon>Gammaproteobacteria</taxon>
        <taxon>Alteromonadales</taxon>
        <taxon>Pseudoalteromonadaceae</taxon>
        <taxon>Pseudoalteromonas</taxon>
    </lineage>
</organism>
<dbReference type="RefSeq" id="WP_070986600.1">
    <property type="nucleotide sequence ID" value="NZ_MKJU01000030.1"/>
</dbReference>
<comment type="caution">
    <text evidence="2">The sequence shown here is derived from an EMBL/GenBank/DDBJ whole genome shotgun (WGS) entry which is preliminary data.</text>
</comment>
<feature type="compositionally biased region" description="Low complexity" evidence="1">
    <location>
        <begin position="1"/>
        <end position="14"/>
    </location>
</feature>
<keyword evidence="3" id="KW-1185">Reference proteome</keyword>
<feature type="region of interest" description="Disordered" evidence="1">
    <location>
        <begin position="1"/>
        <end position="38"/>
    </location>
</feature>
<dbReference type="STRING" id="1859457.BET10_17825"/>
<dbReference type="AlphaFoldDB" id="A0A1S1MUQ7"/>
<name>A0A1S1MUQ7_9GAMM</name>
<evidence type="ECO:0000313" key="2">
    <source>
        <dbReference type="EMBL" id="OHU88688.1"/>
    </source>
</evidence>
<evidence type="ECO:0008006" key="4">
    <source>
        <dbReference type="Google" id="ProtNLM"/>
    </source>
</evidence>
<protein>
    <recommendedName>
        <fullName evidence="4">DUF883 domain-containing protein</fullName>
    </recommendedName>
</protein>
<sequence>MATTNTATSNSNRKSNSKDQPTHAQYSDEEHPVSDKMADTLHHTVDGLHSSAAHAEEVLRAKSGESATAIKAQSRLLQQKWNKSGAKKYATENPVKTAGFAFTAGMLLTLFLKKK</sequence>
<evidence type="ECO:0000256" key="1">
    <source>
        <dbReference type="SAM" id="MobiDB-lite"/>
    </source>
</evidence>
<gene>
    <name evidence="2" type="ORF">BET10_17825</name>
</gene>